<organism evidence="1 2">
    <name type="scientific">Protopolystoma xenopodis</name>
    <dbReference type="NCBI Taxonomy" id="117903"/>
    <lineage>
        <taxon>Eukaryota</taxon>
        <taxon>Metazoa</taxon>
        <taxon>Spiralia</taxon>
        <taxon>Lophotrochozoa</taxon>
        <taxon>Platyhelminthes</taxon>
        <taxon>Monogenea</taxon>
        <taxon>Polyopisthocotylea</taxon>
        <taxon>Polystomatidea</taxon>
        <taxon>Polystomatidae</taxon>
        <taxon>Protopolystoma</taxon>
    </lineage>
</organism>
<comment type="caution">
    <text evidence="1">The sequence shown here is derived from an EMBL/GenBank/DDBJ whole genome shotgun (WGS) entry which is preliminary data.</text>
</comment>
<reference evidence="1" key="1">
    <citation type="submission" date="2018-11" db="EMBL/GenBank/DDBJ databases">
        <authorList>
            <consortium name="Pathogen Informatics"/>
        </authorList>
    </citation>
    <scope>NUCLEOTIDE SEQUENCE</scope>
</reference>
<accession>A0A448XPT9</accession>
<evidence type="ECO:0000313" key="2">
    <source>
        <dbReference type="Proteomes" id="UP000784294"/>
    </source>
</evidence>
<proteinExistence type="predicted"/>
<gene>
    <name evidence="1" type="ORF">PXEA_LOCUS35312</name>
</gene>
<dbReference type="EMBL" id="CAAALY010271427">
    <property type="protein sequence ID" value="VEL41872.1"/>
    <property type="molecule type" value="Genomic_DNA"/>
</dbReference>
<name>A0A448XPT9_9PLAT</name>
<keyword evidence="2" id="KW-1185">Reference proteome</keyword>
<evidence type="ECO:0000313" key="1">
    <source>
        <dbReference type="EMBL" id="VEL41872.1"/>
    </source>
</evidence>
<sequence>MSDRERGSILSCLHCYDFYRAYLDIVWCVPLSDMTPLHSNRHSHTPLHPCAGNVDQSLLYYDAVLLPSLIPVSRSVKSVCSAPCSPIYSTPATTVLLEALFALFTVWVTNSRRKPLSVMVIFLLHVPRLWYNIVELTSISSGSVE</sequence>
<dbReference type="AlphaFoldDB" id="A0A448XPT9"/>
<dbReference type="Proteomes" id="UP000784294">
    <property type="component" value="Unassembled WGS sequence"/>
</dbReference>
<protein>
    <submittedName>
        <fullName evidence="1">Uncharacterized protein</fullName>
    </submittedName>
</protein>